<gene>
    <name evidence="13 16" type="primary">folD</name>
    <name evidence="16" type="ORF">H4O21_05035</name>
</gene>
<comment type="catalytic activity">
    <reaction evidence="13">
        <text>(6R)-5,10-methylene-5,6,7,8-tetrahydrofolate + NADP(+) = (6R)-5,10-methenyltetrahydrofolate + NADPH</text>
        <dbReference type="Rhea" id="RHEA:22812"/>
        <dbReference type="ChEBI" id="CHEBI:15636"/>
        <dbReference type="ChEBI" id="CHEBI:57455"/>
        <dbReference type="ChEBI" id="CHEBI:57783"/>
        <dbReference type="ChEBI" id="CHEBI:58349"/>
        <dbReference type="EC" id="1.5.1.5"/>
    </reaction>
</comment>
<evidence type="ECO:0000256" key="9">
    <source>
        <dbReference type="ARBA" id="ARBA00023102"/>
    </source>
</evidence>
<reference evidence="16 17" key="1">
    <citation type="submission" date="2020-08" db="EMBL/GenBank/DDBJ databases">
        <title>Oceanospirillum sp. nov. isolated from marine sediment.</title>
        <authorList>
            <person name="Ji X."/>
        </authorList>
    </citation>
    <scope>NUCLEOTIDE SEQUENCE [LARGE SCALE GENOMIC DNA]</scope>
    <source>
        <strain evidence="16 17">D5</strain>
    </source>
</reference>
<dbReference type="PRINTS" id="PR00085">
    <property type="entry name" value="THFDHDRGNASE"/>
</dbReference>
<dbReference type="Pfam" id="PF00763">
    <property type="entry name" value="THF_DHG_CYH"/>
    <property type="match status" value="1"/>
</dbReference>
<evidence type="ECO:0000256" key="12">
    <source>
        <dbReference type="ARBA" id="ARBA00036357"/>
    </source>
</evidence>
<keyword evidence="11 13" id="KW-0511">Multifunctional enzyme</keyword>
<feature type="domain" description="Tetrahydrofolate dehydrogenase/cyclohydrolase catalytic" evidence="14">
    <location>
        <begin position="6"/>
        <end position="121"/>
    </location>
</feature>
<evidence type="ECO:0000313" key="16">
    <source>
        <dbReference type="EMBL" id="MBB1485971.1"/>
    </source>
</evidence>
<keyword evidence="17" id="KW-1185">Reference proteome</keyword>
<keyword evidence="8 13" id="KW-0560">Oxidoreductase</keyword>
<dbReference type="FunFam" id="3.40.50.10860:FF:000001">
    <property type="entry name" value="Bifunctional protein FolD"/>
    <property type="match status" value="1"/>
</dbReference>
<proteinExistence type="inferred from homology"/>
<dbReference type="EC" id="1.5.1.5" evidence="13"/>
<evidence type="ECO:0000256" key="2">
    <source>
        <dbReference type="ARBA" id="ARBA00011738"/>
    </source>
</evidence>
<keyword evidence="10 13" id="KW-0486">Methionine biosynthesis</keyword>
<feature type="binding site" evidence="13">
    <location>
        <begin position="166"/>
        <end position="168"/>
    </location>
    <ligand>
        <name>NADP(+)</name>
        <dbReference type="ChEBI" id="CHEBI:58349"/>
    </ligand>
</feature>
<sequence>MSANIIDGKQIAENVRNNVASAVEKRKAEGLRVPGLAVVLVGNDPASEVYVRNKKMDCEKAGFRSFSYDLKADTTQEQLLKLVDELNEKPEVDGILVQLPLPEHLDANLILERIKPHKDVDGFHPYNLGRLAQRLPALRPCTPKGIITLLESTGEKIRGMNATIVGASNIVGRPMAMELLLAGCTVTVTHRFTQDLPGTLANADIVVVAVGKPGLVKGEWIKEGAIVIDVGINRLENGKLVGDVDYDIAAERAGWITPVPGGVGPMTRAALLENTLQAAENHDISLNQG</sequence>
<dbReference type="GO" id="GO:0009086">
    <property type="term" value="P:methionine biosynthetic process"/>
    <property type="evidence" value="ECO:0007669"/>
    <property type="project" value="UniProtKB-KW"/>
</dbReference>
<dbReference type="SUPFAM" id="SSF53223">
    <property type="entry name" value="Aminoacid dehydrogenase-like, N-terminal domain"/>
    <property type="match status" value="1"/>
</dbReference>
<dbReference type="InterPro" id="IPR020630">
    <property type="entry name" value="THF_DH/CycHdrlase_cat_dom"/>
</dbReference>
<keyword evidence="7 13" id="KW-0521">NADP</keyword>
<evidence type="ECO:0000256" key="3">
    <source>
        <dbReference type="ARBA" id="ARBA00022563"/>
    </source>
</evidence>
<dbReference type="Gene3D" id="3.40.50.720">
    <property type="entry name" value="NAD(P)-binding Rossmann-like Domain"/>
    <property type="match status" value="1"/>
</dbReference>
<feature type="binding site" evidence="13">
    <location>
        <position position="232"/>
    </location>
    <ligand>
        <name>NADP(+)</name>
        <dbReference type="ChEBI" id="CHEBI:58349"/>
    </ligand>
</feature>
<dbReference type="InterPro" id="IPR046346">
    <property type="entry name" value="Aminoacid_DH-like_N_sf"/>
</dbReference>
<dbReference type="Pfam" id="PF02882">
    <property type="entry name" value="THF_DHG_CYH_C"/>
    <property type="match status" value="1"/>
</dbReference>
<dbReference type="Gene3D" id="3.40.50.10860">
    <property type="entry name" value="Leucine Dehydrogenase, chain A, domain 1"/>
    <property type="match status" value="1"/>
</dbReference>
<name>A0A839IM51_9GAMM</name>
<evidence type="ECO:0000256" key="8">
    <source>
        <dbReference type="ARBA" id="ARBA00023002"/>
    </source>
</evidence>
<evidence type="ECO:0000256" key="7">
    <source>
        <dbReference type="ARBA" id="ARBA00022857"/>
    </source>
</evidence>
<dbReference type="EC" id="3.5.4.9" evidence="13"/>
<dbReference type="UniPathway" id="UPA00193"/>
<comment type="subunit">
    <text evidence="2 13">Homodimer.</text>
</comment>
<evidence type="ECO:0000256" key="10">
    <source>
        <dbReference type="ARBA" id="ARBA00023167"/>
    </source>
</evidence>
<evidence type="ECO:0000256" key="1">
    <source>
        <dbReference type="ARBA" id="ARBA00004777"/>
    </source>
</evidence>
<comment type="caution">
    <text evidence="16">The sequence shown here is derived from an EMBL/GenBank/DDBJ whole genome shotgun (WGS) entry which is preliminary data.</text>
</comment>
<dbReference type="GO" id="GO:0035999">
    <property type="term" value="P:tetrahydrofolate interconversion"/>
    <property type="evidence" value="ECO:0007669"/>
    <property type="project" value="UniProtKB-UniRule"/>
</dbReference>
<dbReference type="RefSeq" id="WP_182807751.1">
    <property type="nucleotide sequence ID" value="NZ_JACJFM010000004.1"/>
</dbReference>
<evidence type="ECO:0000256" key="4">
    <source>
        <dbReference type="ARBA" id="ARBA00022605"/>
    </source>
</evidence>
<dbReference type="NCBIfam" id="NF010783">
    <property type="entry name" value="PRK14186.1"/>
    <property type="match status" value="1"/>
</dbReference>
<dbReference type="HAMAP" id="MF_01576">
    <property type="entry name" value="THF_DHG_CYH"/>
    <property type="match status" value="1"/>
</dbReference>
<evidence type="ECO:0000259" key="14">
    <source>
        <dbReference type="Pfam" id="PF00763"/>
    </source>
</evidence>
<comment type="similarity">
    <text evidence="13">Belongs to the tetrahydrofolate dehydrogenase/cyclohydrolase family.</text>
</comment>
<dbReference type="NCBIfam" id="NF008058">
    <property type="entry name" value="PRK10792.1"/>
    <property type="match status" value="1"/>
</dbReference>
<dbReference type="GO" id="GO:0006164">
    <property type="term" value="P:purine nucleotide biosynthetic process"/>
    <property type="evidence" value="ECO:0007669"/>
    <property type="project" value="UniProtKB-KW"/>
</dbReference>
<comment type="caution">
    <text evidence="13">Lacks conserved residue(s) required for the propagation of feature annotation.</text>
</comment>
<dbReference type="AlphaFoldDB" id="A0A839IM51"/>
<protein>
    <recommendedName>
        <fullName evidence="13">Bifunctional protein FolD</fullName>
    </recommendedName>
    <domain>
        <recommendedName>
            <fullName evidence="13">Methylenetetrahydrofolate dehydrogenase</fullName>
            <ecNumber evidence="13">1.5.1.5</ecNumber>
        </recommendedName>
    </domain>
    <domain>
        <recommendedName>
            <fullName evidence="13">Methenyltetrahydrofolate cyclohydrolase</fullName>
            <ecNumber evidence="13">3.5.4.9</ecNumber>
        </recommendedName>
    </domain>
</protein>
<dbReference type="GO" id="GO:0004488">
    <property type="term" value="F:methylenetetrahydrofolate dehydrogenase (NADP+) activity"/>
    <property type="evidence" value="ECO:0007669"/>
    <property type="project" value="UniProtKB-UniRule"/>
</dbReference>
<keyword evidence="5 13" id="KW-0658">Purine biosynthesis</keyword>
<organism evidence="16 17">
    <name type="scientific">Oceanospirillum sediminis</name>
    <dbReference type="NCBI Taxonomy" id="2760088"/>
    <lineage>
        <taxon>Bacteria</taxon>
        <taxon>Pseudomonadati</taxon>
        <taxon>Pseudomonadota</taxon>
        <taxon>Gammaproteobacteria</taxon>
        <taxon>Oceanospirillales</taxon>
        <taxon>Oceanospirillaceae</taxon>
        <taxon>Oceanospirillum</taxon>
    </lineage>
</organism>
<dbReference type="InterPro" id="IPR036291">
    <property type="entry name" value="NAD(P)-bd_dom_sf"/>
</dbReference>
<feature type="domain" description="Tetrahydrofolate dehydrogenase/cyclohydrolase NAD(P)-binding" evidence="15">
    <location>
        <begin position="140"/>
        <end position="282"/>
    </location>
</feature>
<evidence type="ECO:0000256" key="11">
    <source>
        <dbReference type="ARBA" id="ARBA00023268"/>
    </source>
</evidence>
<dbReference type="GO" id="GO:0000105">
    <property type="term" value="P:L-histidine biosynthetic process"/>
    <property type="evidence" value="ECO:0007669"/>
    <property type="project" value="UniProtKB-KW"/>
</dbReference>
<evidence type="ECO:0000256" key="13">
    <source>
        <dbReference type="HAMAP-Rule" id="MF_01576"/>
    </source>
</evidence>
<keyword evidence="9 13" id="KW-0368">Histidine biosynthesis</keyword>
<evidence type="ECO:0000256" key="6">
    <source>
        <dbReference type="ARBA" id="ARBA00022801"/>
    </source>
</evidence>
<comment type="catalytic activity">
    <reaction evidence="12 13">
        <text>(6R)-5,10-methenyltetrahydrofolate + H2O = (6R)-10-formyltetrahydrofolate + H(+)</text>
        <dbReference type="Rhea" id="RHEA:23700"/>
        <dbReference type="ChEBI" id="CHEBI:15377"/>
        <dbReference type="ChEBI" id="CHEBI:15378"/>
        <dbReference type="ChEBI" id="CHEBI:57455"/>
        <dbReference type="ChEBI" id="CHEBI:195366"/>
        <dbReference type="EC" id="3.5.4.9"/>
    </reaction>
</comment>
<dbReference type="CDD" id="cd01080">
    <property type="entry name" value="NAD_bind_m-THF_DH_Cyclohyd"/>
    <property type="match status" value="1"/>
</dbReference>
<dbReference type="GO" id="GO:0004477">
    <property type="term" value="F:methenyltetrahydrofolate cyclohydrolase activity"/>
    <property type="evidence" value="ECO:0007669"/>
    <property type="project" value="UniProtKB-UniRule"/>
</dbReference>
<dbReference type="InterPro" id="IPR020631">
    <property type="entry name" value="THF_DH/CycHdrlase_NAD-bd_dom"/>
</dbReference>
<evidence type="ECO:0000259" key="15">
    <source>
        <dbReference type="Pfam" id="PF02882"/>
    </source>
</evidence>
<comment type="pathway">
    <text evidence="1 13">One-carbon metabolism; tetrahydrofolate interconversion.</text>
</comment>
<dbReference type="SUPFAM" id="SSF51735">
    <property type="entry name" value="NAD(P)-binding Rossmann-fold domains"/>
    <property type="match status" value="1"/>
</dbReference>
<evidence type="ECO:0000256" key="5">
    <source>
        <dbReference type="ARBA" id="ARBA00022755"/>
    </source>
</evidence>
<evidence type="ECO:0000313" key="17">
    <source>
        <dbReference type="Proteomes" id="UP000565262"/>
    </source>
</evidence>
<dbReference type="PANTHER" id="PTHR48099">
    <property type="entry name" value="C-1-TETRAHYDROFOLATE SYNTHASE, CYTOPLASMIC-RELATED"/>
    <property type="match status" value="1"/>
</dbReference>
<comment type="function">
    <text evidence="13">Catalyzes the oxidation of 5,10-methylenetetrahydrofolate to 5,10-methenyltetrahydrofolate and then the hydrolysis of 5,10-methenyltetrahydrofolate to 10-formyltetrahydrofolate.</text>
</comment>
<accession>A0A839IM51</accession>
<keyword evidence="4 13" id="KW-0028">Amino-acid biosynthesis</keyword>
<dbReference type="Proteomes" id="UP000565262">
    <property type="component" value="Unassembled WGS sequence"/>
</dbReference>
<dbReference type="GO" id="GO:0005829">
    <property type="term" value="C:cytosol"/>
    <property type="evidence" value="ECO:0007669"/>
    <property type="project" value="TreeGrafter"/>
</dbReference>
<keyword evidence="3 13" id="KW-0554">One-carbon metabolism</keyword>
<keyword evidence="6 13" id="KW-0378">Hydrolase</keyword>
<dbReference type="EMBL" id="JACJFM010000004">
    <property type="protein sequence ID" value="MBB1485971.1"/>
    <property type="molecule type" value="Genomic_DNA"/>
</dbReference>
<dbReference type="FunFam" id="3.40.50.720:FF:000006">
    <property type="entry name" value="Bifunctional protein FolD"/>
    <property type="match status" value="1"/>
</dbReference>
<dbReference type="PANTHER" id="PTHR48099:SF5">
    <property type="entry name" value="C-1-TETRAHYDROFOLATE SYNTHASE, CYTOPLASMIC"/>
    <property type="match status" value="1"/>
</dbReference>
<dbReference type="InterPro" id="IPR000672">
    <property type="entry name" value="THF_DH/CycHdrlase"/>
</dbReference>